<feature type="region of interest" description="Disordered" evidence="4">
    <location>
        <begin position="309"/>
        <end position="336"/>
    </location>
</feature>
<dbReference type="Pfam" id="PF13377">
    <property type="entry name" value="Peripla_BP_3"/>
    <property type="match status" value="1"/>
</dbReference>
<reference evidence="6 7" key="1">
    <citation type="submission" date="2016-10" db="EMBL/GenBank/DDBJ databases">
        <authorList>
            <person name="de Groot N.N."/>
        </authorList>
    </citation>
    <scope>NUCLEOTIDE SEQUENCE [LARGE SCALE GENOMIC DNA]</scope>
    <source>
        <strain evidence="6 7">DSM 21741</strain>
    </source>
</reference>
<dbReference type="GO" id="GO:0003700">
    <property type="term" value="F:DNA-binding transcription factor activity"/>
    <property type="evidence" value="ECO:0007669"/>
    <property type="project" value="TreeGrafter"/>
</dbReference>
<gene>
    <name evidence="6" type="ORF">SAMN04488543_3553</name>
</gene>
<keyword evidence="2" id="KW-0238">DNA-binding</keyword>
<dbReference type="SUPFAM" id="SSF53822">
    <property type="entry name" value="Periplasmic binding protein-like I"/>
    <property type="match status" value="1"/>
</dbReference>
<feature type="compositionally biased region" description="Basic and acidic residues" evidence="4">
    <location>
        <begin position="309"/>
        <end position="318"/>
    </location>
</feature>
<sequence length="336" mass="35052">MATLGDVARRAGVSISAVSRVLSDAPGARVSVATRARIKQAAADLAYRPNFAGRALKFARTDVIALVVPDLTNAFATDLMLGVEDEAAARDHMVLLGRSEDLEPDGEMVSRLVGEGRVDGVLVQVADHRLPAELAPLVQAGHPLVFLNSFQPGHLGGAVLDDEAGARLATEHLIALGHRRIAHVGGLPQSFTARRRLAGFEAAMAAAGLPVPGTAVSRLGYVPADGRAALRRLMAADPPPTALVVANVNAALGVLAEARTLGIAVPADLAVVSVHDAWTAENTWPPLTTVKMPTYELGRAAVRALHERLGGGPGRDEVVADPPPRLVLRESTAAPR</sequence>
<feature type="domain" description="HTH lacI-type" evidence="5">
    <location>
        <begin position="2"/>
        <end position="58"/>
    </location>
</feature>
<evidence type="ECO:0000256" key="3">
    <source>
        <dbReference type="ARBA" id="ARBA00023163"/>
    </source>
</evidence>
<proteinExistence type="predicted"/>
<dbReference type="CDD" id="cd06267">
    <property type="entry name" value="PBP1_LacI_sugar_binding-like"/>
    <property type="match status" value="1"/>
</dbReference>
<dbReference type="PROSITE" id="PS00356">
    <property type="entry name" value="HTH_LACI_1"/>
    <property type="match status" value="1"/>
</dbReference>
<dbReference type="InterPro" id="IPR028082">
    <property type="entry name" value="Peripla_BP_I"/>
</dbReference>
<dbReference type="AlphaFoldDB" id="A0A1H1Z3G4"/>
<keyword evidence="7" id="KW-1185">Reference proteome</keyword>
<dbReference type="InterPro" id="IPR046335">
    <property type="entry name" value="LacI/GalR-like_sensor"/>
</dbReference>
<dbReference type="CDD" id="cd01392">
    <property type="entry name" value="HTH_LacI"/>
    <property type="match status" value="1"/>
</dbReference>
<accession>A0A1H1Z3G4</accession>
<dbReference type="InterPro" id="IPR010982">
    <property type="entry name" value="Lambda_DNA-bd_dom_sf"/>
</dbReference>
<dbReference type="SUPFAM" id="SSF47413">
    <property type="entry name" value="lambda repressor-like DNA-binding domains"/>
    <property type="match status" value="1"/>
</dbReference>
<dbReference type="STRING" id="546871.SAMN04488543_3553"/>
<dbReference type="GO" id="GO:0000976">
    <property type="term" value="F:transcription cis-regulatory region binding"/>
    <property type="evidence" value="ECO:0007669"/>
    <property type="project" value="TreeGrafter"/>
</dbReference>
<dbReference type="PANTHER" id="PTHR30146">
    <property type="entry name" value="LACI-RELATED TRANSCRIPTIONAL REPRESSOR"/>
    <property type="match status" value="1"/>
</dbReference>
<name>A0A1H1Z3G4_9ACTN</name>
<dbReference type="OrthoDB" id="9816215at2"/>
<evidence type="ECO:0000259" key="5">
    <source>
        <dbReference type="PROSITE" id="PS50932"/>
    </source>
</evidence>
<dbReference type="SMART" id="SM00354">
    <property type="entry name" value="HTH_LACI"/>
    <property type="match status" value="1"/>
</dbReference>
<keyword evidence="3" id="KW-0804">Transcription</keyword>
<dbReference type="EMBL" id="LT629749">
    <property type="protein sequence ID" value="SDT28153.1"/>
    <property type="molecule type" value="Genomic_DNA"/>
</dbReference>
<dbReference type="Gene3D" id="3.40.50.2300">
    <property type="match status" value="2"/>
</dbReference>
<keyword evidence="1" id="KW-0805">Transcription regulation</keyword>
<dbReference type="PROSITE" id="PS50932">
    <property type="entry name" value="HTH_LACI_2"/>
    <property type="match status" value="1"/>
</dbReference>
<organism evidence="6 7">
    <name type="scientific">Friedmanniella luteola</name>
    <dbReference type="NCBI Taxonomy" id="546871"/>
    <lineage>
        <taxon>Bacteria</taxon>
        <taxon>Bacillati</taxon>
        <taxon>Actinomycetota</taxon>
        <taxon>Actinomycetes</taxon>
        <taxon>Propionibacteriales</taxon>
        <taxon>Nocardioidaceae</taxon>
        <taxon>Friedmanniella</taxon>
    </lineage>
</organism>
<evidence type="ECO:0000256" key="2">
    <source>
        <dbReference type="ARBA" id="ARBA00023125"/>
    </source>
</evidence>
<dbReference type="RefSeq" id="WP_091414478.1">
    <property type="nucleotide sequence ID" value="NZ_LT629749.1"/>
</dbReference>
<evidence type="ECO:0000313" key="7">
    <source>
        <dbReference type="Proteomes" id="UP000199092"/>
    </source>
</evidence>
<dbReference type="InterPro" id="IPR000843">
    <property type="entry name" value="HTH_LacI"/>
</dbReference>
<protein>
    <submittedName>
        <fullName evidence="6">Transcriptional regulator, LacI family</fullName>
    </submittedName>
</protein>
<evidence type="ECO:0000256" key="1">
    <source>
        <dbReference type="ARBA" id="ARBA00023015"/>
    </source>
</evidence>
<evidence type="ECO:0000256" key="4">
    <source>
        <dbReference type="SAM" id="MobiDB-lite"/>
    </source>
</evidence>
<dbReference type="Gene3D" id="1.10.260.40">
    <property type="entry name" value="lambda repressor-like DNA-binding domains"/>
    <property type="match status" value="1"/>
</dbReference>
<dbReference type="Proteomes" id="UP000199092">
    <property type="component" value="Chromosome I"/>
</dbReference>
<dbReference type="Pfam" id="PF00356">
    <property type="entry name" value="LacI"/>
    <property type="match status" value="1"/>
</dbReference>
<evidence type="ECO:0000313" key="6">
    <source>
        <dbReference type="EMBL" id="SDT28153.1"/>
    </source>
</evidence>
<dbReference type="PANTHER" id="PTHR30146:SF155">
    <property type="entry name" value="ALANINE RACEMASE"/>
    <property type="match status" value="1"/>
</dbReference>